<dbReference type="SUPFAM" id="SSF56672">
    <property type="entry name" value="DNA/RNA polymerases"/>
    <property type="match status" value="1"/>
</dbReference>
<organism evidence="6 7">
    <name type="scientific">Kitasatospora phosalacinea</name>
    <dbReference type="NCBI Taxonomy" id="2065"/>
    <lineage>
        <taxon>Bacteria</taxon>
        <taxon>Bacillati</taxon>
        <taxon>Actinomycetota</taxon>
        <taxon>Actinomycetes</taxon>
        <taxon>Kitasatosporales</taxon>
        <taxon>Streptomycetaceae</taxon>
        <taxon>Kitasatospora</taxon>
    </lineage>
</organism>
<feature type="region of interest" description="Disordered" evidence="4">
    <location>
        <begin position="1"/>
        <end position="20"/>
    </location>
</feature>
<feature type="domain" description="UmuC" evidence="5">
    <location>
        <begin position="31"/>
        <end position="131"/>
    </location>
</feature>
<dbReference type="GO" id="GO:0003684">
    <property type="term" value="F:damaged DNA binding"/>
    <property type="evidence" value="ECO:0007669"/>
    <property type="project" value="InterPro"/>
</dbReference>
<name>A0A9W6QAY2_9ACTN</name>
<dbReference type="InterPro" id="IPR053848">
    <property type="entry name" value="IMS_HHH_1"/>
</dbReference>
<evidence type="ECO:0000256" key="4">
    <source>
        <dbReference type="SAM" id="MobiDB-lite"/>
    </source>
</evidence>
<feature type="compositionally biased region" description="Basic and acidic residues" evidence="4">
    <location>
        <begin position="337"/>
        <end position="360"/>
    </location>
</feature>
<comment type="function">
    <text evidence="3">Poorly processive, error-prone DNA polymerase involved in untargeted mutagenesis. Copies undamaged DNA at stalled replication forks, which arise in vivo from mismatched or misaligned primer ends. These misaligned primers can be extended by PolIV. Exhibits no 3'-5' exonuclease (proofreading) activity. May be involved in translesional synthesis, in conjunction with the beta clamp from PolIII.</text>
</comment>
<accession>A0A9W6QAY2</accession>
<dbReference type="InterPro" id="IPR043502">
    <property type="entry name" value="DNA/RNA_pol_sf"/>
</dbReference>
<dbReference type="Proteomes" id="UP001165041">
    <property type="component" value="Unassembled WGS sequence"/>
</dbReference>
<evidence type="ECO:0000256" key="2">
    <source>
        <dbReference type="ARBA" id="ARBA00022763"/>
    </source>
</evidence>
<dbReference type="PANTHER" id="PTHR35369:SF2">
    <property type="entry name" value="BLR3025 PROTEIN"/>
    <property type="match status" value="1"/>
</dbReference>
<dbReference type="GO" id="GO:0003887">
    <property type="term" value="F:DNA-directed DNA polymerase activity"/>
    <property type="evidence" value="ECO:0007669"/>
    <property type="project" value="InterPro"/>
</dbReference>
<evidence type="ECO:0000256" key="1">
    <source>
        <dbReference type="ARBA" id="ARBA00010945"/>
    </source>
</evidence>
<protein>
    <recommendedName>
        <fullName evidence="5">UmuC domain-containing protein</fullName>
    </recommendedName>
</protein>
<dbReference type="InterPro" id="IPR017961">
    <property type="entry name" value="DNA_pol_Y-fam_little_finger"/>
</dbReference>
<dbReference type="InterPro" id="IPR050356">
    <property type="entry name" value="SulA_CellDiv_inhibitor"/>
</dbReference>
<dbReference type="InterPro" id="IPR043128">
    <property type="entry name" value="Rev_trsase/Diguanyl_cyclase"/>
</dbReference>
<comment type="similarity">
    <text evidence="1">Belongs to the DNA polymerase type-Y family.</text>
</comment>
<dbReference type="AlphaFoldDB" id="A0A9W6QAY2"/>
<dbReference type="GO" id="GO:0006281">
    <property type="term" value="P:DNA repair"/>
    <property type="evidence" value="ECO:0007669"/>
    <property type="project" value="InterPro"/>
</dbReference>
<dbReference type="Gene3D" id="3.30.1490.100">
    <property type="entry name" value="DNA polymerase, Y-family, little finger domain"/>
    <property type="match status" value="1"/>
</dbReference>
<dbReference type="InterPro" id="IPR036775">
    <property type="entry name" value="DNA_pol_Y-fam_lit_finger_sf"/>
</dbReference>
<dbReference type="InterPro" id="IPR001126">
    <property type="entry name" value="UmuC"/>
</dbReference>
<comment type="caution">
    <text evidence="6">The sequence shown here is derived from an EMBL/GenBank/DDBJ whole genome shotgun (WGS) entry which is preliminary data.</text>
</comment>
<dbReference type="RefSeq" id="WP_285739302.1">
    <property type="nucleotide sequence ID" value="NZ_BSSA01000027.1"/>
</dbReference>
<dbReference type="Gene3D" id="3.30.70.270">
    <property type="match status" value="1"/>
</dbReference>
<keyword evidence="2" id="KW-0227">DNA damage</keyword>
<dbReference type="Gene3D" id="1.10.150.20">
    <property type="entry name" value="5' to 3' exonuclease, C-terminal subdomain"/>
    <property type="match status" value="1"/>
</dbReference>
<proteinExistence type="inferred from homology"/>
<dbReference type="Pfam" id="PF11799">
    <property type="entry name" value="IMS_C"/>
    <property type="match status" value="1"/>
</dbReference>
<dbReference type="PANTHER" id="PTHR35369">
    <property type="entry name" value="BLR3025 PROTEIN-RELATED"/>
    <property type="match status" value="1"/>
</dbReference>
<reference evidence="6" key="1">
    <citation type="submission" date="2023-02" db="EMBL/GenBank/DDBJ databases">
        <title>Kitasatospora phosalacinea NBRC 14627.</title>
        <authorList>
            <person name="Ichikawa N."/>
            <person name="Sato H."/>
            <person name="Tonouchi N."/>
        </authorList>
    </citation>
    <scope>NUCLEOTIDE SEQUENCE</scope>
    <source>
        <strain evidence="6">NBRC 14627</strain>
    </source>
</reference>
<gene>
    <name evidence="6" type="ORF">Kpho02_59640</name>
</gene>
<evidence type="ECO:0000259" key="5">
    <source>
        <dbReference type="PROSITE" id="PS50173"/>
    </source>
</evidence>
<evidence type="ECO:0000313" key="6">
    <source>
        <dbReference type="EMBL" id="GLW73665.1"/>
    </source>
</evidence>
<sequence length="360" mass="38309">MSARPGTAPTVLHIRFHPPGGEPEPADYEVLLDLLEAITPVVQALPPDAALLDISGALPYFHTDPAGLAAMIRARALATHSTDTTTAVAPNPLLAHLAAHTQPAGALRVLTEQQVAAFLAPLPPTALPGIGPAAARTLAQLGLTTLGRIAATPLPTLQRALGAGPGTRLHQHARGIDPTSVVPARPEPALTAEHHFPADELDPDRQRAALLHLAHQLGTALRARGQVAGTLTLTVRYADRTCSTRTRRPAQPTDHTPDLTDTAYRLHHSLGLQRARVRTLLLRAGELAPAGTAHRQLTLDPAPDLARLHEAAADRARHRFGHRAVTPASLLPPPPHGRWENSPARERAAPSSWEPDHQLQ</sequence>
<evidence type="ECO:0000313" key="7">
    <source>
        <dbReference type="Proteomes" id="UP001165041"/>
    </source>
</evidence>
<dbReference type="PROSITE" id="PS50173">
    <property type="entry name" value="UMUC"/>
    <property type="match status" value="1"/>
</dbReference>
<feature type="region of interest" description="Disordered" evidence="4">
    <location>
        <begin position="324"/>
        <end position="360"/>
    </location>
</feature>
<dbReference type="Pfam" id="PF21999">
    <property type="entry name" value="IMS_HHH_1"/>
    <property type="match status" value="1"/>
</dbReference>
<dbReference type="SUPFAM" id="SSF100879">
    <property type="entry name" value="Lesion bypass DNA polymerase (Y-family), little finger domain"/>
    <property type="match status" value="1"/>
</dbReference>
<dbReference type="EMBL" id="BSSA01000027">
    <property type="protein sequence ID" value="GLW73665.1"/>
    <property type="molecule type" value="Genomic_DNA"/>
</dbReference>
<evidence type="ECO:0000256" key="3">
    <source>
        <dbReference type="ARBA" id="ARBA00025589"/>
    </source>
</evidence>